<dbReference type="EMBL" id="BGPR01026830">
    <property type="protein sequence ID" value="GBN96839.1"/>
    <property type="molecule type" value="Genomic_DNA"/>
</dbReference>
<comment type="caution">
    <text evidence="2">The sequence shown here is derived from an EMBL/GenBank/DDBJ whole genome shotgun (WGS) entry which is preliminary data.</text>
</comment>
<protein>
    <recommendedName>
        <fullName evidence="1">Nucleolar 27S pre-rRNA processing Urb2/Npa2 C-terminal domain-containing protein</fullName>
    </recommendedName>
</protein>
<feature type="domain" description="Nucleolar 27S pre-rRNA processing Urb2/Npa2 C-terminal" evidence="1">
    <location>
        <begin position="132"/>
        <end position="227"/>
    </location>
</feature>
<proteinExistence type="predicted"/>
<dbReference type="Proteomes" id="UP000499080">
    <property type="component" value="Unassembled WGS sequence"/>
</dbReference>
<dbReference type="AlphaFoldDB" id="A0A4Y2TBR1"/>
<gene>
    <name evidence="2" type="ORF">AVEN_64761_1</name>
</gene>
<organism evidence="2 3">
    <name type="scientific">Araneus ventricosus</name>
    <name type="common">Orbweaver spider</name>
    <name type="synonym">Epeira ventricosa</name>
    <dbReference type="NCBI Taxonomy" id="182803"/>
    <lineage>
        <taxon>Eukaryota</taxon>
        <taxon>Metazoa</taxon>
        <taxon>Ecdysozoa</taxon>
        <taxon>Arthropoda</taxon>
        <taxon>Chelicerata</taxon>
        <taxon>Arachnida</taxon>
        <taxon>Araneae</taxon>
        <taxon>Araneomorphae</taxon>
        <taxon>Entelegynae</taxon>
        <taxon>Araneoidea</taxon>
        <taxon>Araneidae</taxon>
        <taxon>Araneus</taxon>
    </lineage>
</organism>
<keyword evidence="3" id="KW-1185">Reference proteome</keyword>
<accession>A0A4Y2TBR1</accession>
<evidence type="ECO:0000313" key="3">
    <source>
        <dbReference type="Proteomes" id="UP000499080"/>
    </source>
</evidence>
<evidence type="ECO:0000259" key="1">
    <source>
        <dbReference type="Pfam" id="PF10441"/>
    </source>
</evidence>
<dbReference type="PANTHER" id="PTHR15682">
    <property type="entry name" value="UNHEALTHY RIBOSOME BIOGENESIS PROTEIN 2 HOMOLOG"/>
    <property type="match status" value="1"/>
</dbReference>
<name>A0A4Y2TBR1_ARAVE</name>
<sequence>MNLNIIKQLVESDSRKPESSLPTTTLVNILSQLCRISSNRSSDTDFHIHMIKIPILQFFNFLLKLKKGCIPRQHLIHSLEVCKVSKFQKASNNLSLFLKEFDAVFDVCYGLSLIPAGSQDNIATQEKAVHLQIIQAAQNMDRLFTVMSRHKTNFAKLVPNLIAEYVDCVQHITLEANVKEHLLSGMYRLLDLCSEDALKSVSVNINHSCRDIFSNVMKNYKQLKYRGDV</sequence>
<dbReference type="PANTHER" id="PTHR15682:SF2">
    <property type="entry name" value="UNHEALTHY RIBOSOME BIOGENESIS PROTEIN 2 HOMOLOG"/>
    <property type="match status" value="1"/>
</dbReference>
<reference evidence="2 3" key="1">
    <citation type="journal article" date="2019" name="Sci. Rep.">
        <title>Orb-weaving spider Araneus ventricosus genome elucidates the spidroin gene catalogue.</title>
        <authorList>
            <person name="Kono N."/>
            <person name="Nakamura H."/>
            <person name="Ohtoshi R."/>
            <person name="Moran D.A.P."/>
            <person name="Shinohara A."/>
            <person name="Yoshida Y."/>
            <person name="Fujiwara M."/>
            <person name="Mori M."/>
            <person name="Tomita M."/>
            <person name="Arakawa K."/>
        </authorList>
    </citation>
    <scope>NUCLEOTIDE SEQUENCE [LARGE SCALE GENOMIC DNA]</scope>
</reference>
<dbReference type="GO" id="GO:0042254">
    <property type="term" value="P:ribosome biogenesis"/>
    <property type="evidence" value="ECO:0007669"/>
    <property type="project" value="TreeGrafter"/>
</dbReference>
<evidence type="ECO:0000313" key="2">
    <source>
        <dbReference type="EMBL" id="GBN96839.1"/>
    </source>
</evidence>
<dbReference type="Pfam" id="PF10441">
    <property type="entry name" value="Urb2"/>
    <property type="match status" value="1"/>
</dbReference>
<dbReference type="InterPro" id="IPR052609">
    <property type="entry name" value="Ribosome_Biogenesis_Reg"/>
</dbReference>
<dbReference type="InterPro" id="IPR018849">
    <property type="entry name" value="Urb2/Npa2_C"/>
</dbReference>
<dbReference type="GO" id="GO:0005730">
    <property type="term" value="C:nucleolus"/>
    <property type="evidence" value="ECO:0007669"/>
    <property type="project" value="TreeGrafter"/>
</dbReference>
<dbReference type="OrthoDB" id="6424295at2759"/>